<feature type="domain" description="AB hydrolase-1" evidence="1">
    <location>
        <begin position="31"/>
        <end position="253"/>
    </location>
</feature>
<gene>
    <name evidence="2" type="primary">rutD</name>
    <name evidence="2" type="ORF">DOQ08_03193</name>
</gene>
<protein>
    <submittedName>
        <fullName evidence="2">Putative aminoacrylate hydrolase RutD</fullName>
    </submittedName>
</protein>
<keyword evidence="3" id="KW-1185">Reference proteome</keyword>
<evidence type="ECO:0000313" key="3">
    <source>
        <dbReference type="Proteomes" id="UP000265903"/>
    </source>
</evidence>
<evidence type="ECO:0000313" key="2">
    <source>
        <dbReference type="EMBL" id="RMJ01611.1"/>
    </source>
</evidence>
<dbReference type="InterPro" id="IPR029058">
    <property type="entry name" value="AB_hydrolase_fold"/>
</dbReference>
<dbReference type="PANTHER" id="PTHR43798">
    <property type="entry name" value="MONOACYLGLYCEROL LIPASE"/>
    <property type="match status" value="1"/>
</dbReference>
<dbReference type="Gene3D" id="3.40.50.1820">
    <property type="entry name" value="alpha/beta hydrolase"/>
    <property type="match status" value="1"/>
</dbReference>
<proteinExistence type="predicted"/>
<dbReference type="EMBL" id="QMDL01000006">
    <property type="protein sequence ID" value="RMJ01611.1"/>
    <property type="molecule type" value="Genomic_DNA"/>
</dbReference>
<accession>A0A3M2R8Q0</accession>
<dbReference type="Proteomes" id="UP000265903">
    <property type="component" value="Unassembled WGS sequence"/>
</dbReference>
<dbReference type="OrthoDB" id="5290302at2"/>
<dbReference type="AlphaFoldDB" id="A0A3M2R8Q0"/>
<comment type="caution">
    <text evidence="2">The sequence shown here is derived from an EMBL/GenBank/DDBJ whole genome shotgun (WGS) entry which is preliminary data.</text>
</comment>
<dbReference type="InterPro" id="IPR000073">
    <property type="entry name" value="AB_hydrolase_1"/>
</dbReference>
<evidence type="ECO:0000259" key="1">
    <source>
        <dbReference type="Pfam" id="PF12697"/>
    </source>
</evidence>
<dbReference type="GO" id="GO:0016787">
    <property type="term" value="F:hydrolase activity"/>
    <property type="evidence" value="ECO:0007669"/>
    <property type="project" value="UniProtKB-KW"/>
</dbReference>
<dbReference type="RefSeq" id="WP_114335967.1">
    <property type="nucleotide sequence ID" value="NZ_QMDL01000006.1"/>
</dbReference>
<dbReference type="InterPro" id="IPR050266">
    <property type="entry name" value="AB_hydrolase_sf"/>
</dbReference>
<dbReference type="Pfam" id="PF12697">
    <property type="entry name" value="Abhydrolase_6"/>
    <property type="match status" value="1"/>
</dbReference>
<name>A0A3M2R8Q0_9GAMM</name>
<organism evidence="2 3">
    <name type="scientific">Marinobacter litoralis</name>
    <dbReference type="NCBI Taxonomy" id="187981"/>
    <lineage>
        <taxon>Bacteria</taxon>
        <taxon>Pseudomonadati</taxon>
        <taxon>Pseudomonadota</taxon>
        <taxon>Gammaproteobacteria</taxon>
        <taxon>Pseudomonadales</taxon>
        <taxon>Marinobacteraceae</taxon>
        <taxon>Marinobacter</taxon>
    </lineage>
</organism>
<dbReference type="SUPFAM" id="SSF53474">
    <property type="entry name" value="alpha/beta-Hydrolases"/>
    <property type="match status" value="1"/>
</dbReference>
<keyword evidence="2" id="KW-0378">Hydrolase</keyword>
<reference evidence="2 3" key="1">
    <citation type="submission" date="2018-08" db="EMBL/GenBank/DDBJ databases">
        <title>Whole Genome Sequence of the Moderate Halophilic Marine Bacterium Marinobacter litoralis Sw-45.</title>
        <authorList>
            <person name="Musa H."/>
        </authorList>
    </citation>
    <scope>NUCLEOTIDE SEQUENCE [LARGE SCALE GENOMIC DNA]</scope>
    <source>
        <strain evidence="2 3">Sw-45</strain>
    </source>
</reference>
<sequence length="270" mass="29562">MASGGGKNALVQQGRNFVMDWLLIRGLAREGAHWGGWLKQLQHARPMDRFHTLDLPGTGGARNLCSPTSIAEARGYAEKQSLQLPRPLGLIGLSLGGMVALDWALENPEDCAGLVLISSSSGLSTPWRRMKPAQWPNVVRLMAQANIEARELAILSLTSNRPINGAVAEQWRAIQLKRPVRRANVLRQLYAASRYKPRAQNIKVPALVLASKGDRLTDWRCSLALAEALKCPLELHPAAGHDLPLDAPQWLIDQLATHFPQGLPGQNPTN</sequence>